<feature type="domain" description="K Homology" evidence="5">
    <location>
        <begin position="1106"/>
        <end position="1216"/>
    </location>
</feature>
<feature type="domain" description="K Homology" evidence="5">
    <location>
        <begin position="788"/>
        <end position="877"/>
    </location>
</feature>
<evidence type="ECO:0000256" key="3">
    <source>
        <dbReference type="SAM" id="Coils"/>
    </source>
</evidence>
<dbReference type="CDD" id="cd22449">
    <property type="entry name" value="KH-I_ScSCP160_rpt4"/>
    <property type="match status" value="1"/>
</dbReference>
<feature type="domain" description="K Homology" evidence="5">
    <location>
        <begin position="721"/>
        <end position="784"/>
    </location>
</feature>
<feature type="compositionally biased region" description="Polar residues" evidence="4">
    <location>
        <begin position="114"/>
        <end position="124"/>
    </location>
</feature>
<evidence type="ECO:0000313" key="6">
    <source>
        <dbReference type="EMBL" id="KAK3381389.1"/>
    </source>
</evidence>
<dbReference type="SMART" id="SM00322">
    <property type="entry name" value="KH"/>
    <property type="match status" value="10"/>
</dbReference>
<feature type="region of interest" description="Disordered" evidence="4">
    <location>
        <begin position="39"/>
        <end position="58"/>
    </location>
</feature>
<feature type="domain" description="K Homology" evidence="5">
    <location>
        <begin position="1221"/>
        <end position="1290"/>
    </location>
</feature>
<dbReference type="InterPro" id="IPR004087">
    <property type="entry name" value="KH_dom"/>
</dbReference>
<evidence type="ECO:0000256" key="1">
    <source>
        <dbReference type="ARBA" id="ARBA00022737"/>
    </source>
</evidence>
<keyword evidence="2" id="KW-0694">RNA-binding</keyword>
<reference evidence="6" key="2">
    <citation type="submission" date="2023-06" db="EMBL/GenBank/DDBJ databases">
        <authorList>
            <consortium name="Lawrence Berkeley National Laboratory"/>
            <person name="Haridas S."/>
            <person name="Hensen N."/>
            <person name="Bonometti L."/>
            <person name="Westerberg I."/>
            <person name="Brannstrom I.O."/>
            <person name="Guillou S."/>
            <person name="Cros-Aarteil S."/>
            <person name="Calhoun S."/>
            <person name="Kuo A."/>
            <person name="Mondo S."/>
            <person name="Pangilinan J."/>
            <person name="Riley R."/>
            <person name="LaButti K."/>
            <person name="Andreopoulos B."/>
            <person name="Lipzen A."/>
            <person name="Chen C."/>
            <person name="Yanf M."/>
            <person name="Daum C."/>
            <person name="Ng V."/>
            <person name="Clum A."/>
            <person name="Steindorff A."/>
            <person name="Ohm R."/>
            <person name="Martin F."/>
            <person name="Silar P."/>
            <person name="Natvig D."/>
            <person name="Lalanne C."/>
            <person name="Gautier V."/>
            <person name="Ament-velasquez S.L."/>
            <person name="Kruys A."/>
            <person name="Hutchinson M.I."/>
            <person name="Powell A.J."/>
            <person name="Barry K."/>
            <person name="Miller A.N."/>
            <person name="Grigoriev I.V."/>
            <person name="Debuchy R."/>
            <person name="Gladieux P."/>
            <person name="Thoren M.H."/>
            <person name="Johannesson H."/>
        </authorList>
    </citation>
    <scope>NUCLEOTIDE SEQUENCE</scope>
    <source>
        <strain evidence="6">CBS 232.78</strain>
    </source>
</reference>
<feature type="domain" description="K Homology" evidence="5">
    <location>
        <begin position="1037"/>
        <end position="1105"/>
    </location>
</feature>
<feature type="coiled-coil region" evidence="3">
    <location>
        <begin position="383"/>
        <end position="410"/>
    </location>
</feature>
<protein>
    <recommendedName>
        <fullName evidence="5">K Homology domain-containing protein</fullName>
    </recommendedName>
</protein>
<evidence type="ECO:0000259" key="5">
    <source>
        <dbReference type="SMART" id="SM00322"/>
    </source>
</evidence>
<dbReference type="CDD" id="cd22448">
    <property type="entry name" value="KH-I_ScSCP160_rpt3"/>
    <property type="match status" value="1"/>
</dbReference>
<feature type="domain" description="K Homology" evidence="5">
    <location>
        <begin position="403"/>
        <end position="470"/>
    </location>
</feature>
<dbReference type="InterPro" id="IPR036612">
    <property type="entry name" value="KH_dom_type_1_sf"/>
</dbReference>
<dbReference type="InterPro" id="IPR054548">
    <property type="entry name" value="SCP160-like_KH"/>
</dbReference>
<keyword evidence="1" id="KW-0677">Repeat</keyword>
<feature type="region of interest" description="Disordered" evidence="4">
    <location>
        <begin position="113"/>
        <end position="148"/>
    </location>
</feature>
<dbReference type="PROSITE" id="PS50084">
    <property type="entry name" value="KH_TYPE_1"/>
    <property type="match status" value="9"/>
</dbReference>
<dbReference type="GO" id="GO:0003729">
    <property type="term" value="F:mRNA binding"/>
    <property type="evidence" value="ECO:0007669"/>
    <property type="project" value="TreeGrafter"/>
</dbReference>
<organism evidence="6 7">
    <name type="scientific">Podospora didyma</name>
    <dbReference type="NCBI Taxonomy" id="330526"/>
    <lineage>
        <taxon>Eukaryota</taxon>
        <taxon>Fungi</taxon>
        <taxon>Dikarya</taxon>
        <taxon>Ascomycota</taxon>
        <taxon>Pezizomycotina</taxon>
        <taxon>Sordariomycetes</taxon>
        <taxon>Sordariomycetidae</taxon>
        <taxon>Sordariales</taxon>
        <taxon>Podosporaceae</taxon>
        <taxon>Podospora</taxon>
    </lineage>
</organism>
<feature type="domain" description="K Homology" evidence="5">
    <location>
        <begin position="955"/>
        <end position="1033"/>
    </location>
</feature>
<keyword evidence="3" id="KW-0175">Coiled coil</keyword>
<keyword evidence="7" id="KW-1185">Reference proteome</keyword>
<dbReference type="Proteomes" id="UP001285441">
    <property type="component" value="Unassembled WGS sequence"/>
</dbReference>
<dbReference type="PANTHER" id="PTHR10627">
    <property type="entry name" value="SCP160"/>
    <property type="match status" value="1"/>
</dbReference>
<dbReference type="Gene3D" id="3.30.1370.10">
    <property type="entry name" value="K Homology domain, type 1"/>
    <property type="match status" value="8"/>
</dbReference>
<dbReference type="GO" id="GO:0005737">
    <property type="term" value="C:cytoplasm"/>
    <property type="evidence" value="ECO:0007669"/>
    <property type="project" value="TreeGrafter"/>
</dbReference>
<dbReference type="InterPro" id="IPR004088">
    <property type="entry name" value="KH_dom_type_1"/>
</dbReference>
<reference evidence="6" key="1">
    <citation type="journal article" date="2023" name="Mol. Phylogenet. Evol.">
        <title>Genome-scale phylogeny and comparative genomics of the fungal order Sordariales.</title>
        <authorList>
            <person name="Hensen N."/>
            <person name="Bonometti L."/>
            <person name="Westerberg I."/>
            <person name="Brannstrom I.O."/>
            <person name="Guillou S."/>
            <person name="Cros-Aarteil S."/>
            <person name="Calhoun S."/>
            <person name="Haridas S."/>
            <person name="Kuo A."/>
            <person name="Mondo S."/>
            <person name="Pangilinan J."/>
            <person name="Riley R."/>
            <person name="LaButti K."/>
            <person name="Andreopoulos B."/>
            <person name="Lipzen A."/>
            <person name="Chen C."/>
            <person name="Yan M."/>
            <person name="Daum C."/>
            <person name="Ng V."/>
            <person name="Clum A."/>
            <person name="Steindorff A."/>
            <person name="Ohm R.A."/>
            <person name="Martin F."/>
            <person name="Silar P."/>
            <person name="Natvig D.O."/>
            <person name="Lalanne C."/>
            <person name="Gautier V."/>
            <person name="Ament-Velasquez S.L."/>
            <person name="Kruys A."/>
            <person name="Hutchinson M.I."/>
            <person name="Powell A.J."/>
            <person name="Barry K."/>
            <person name="Miller A.N."/>
            <person name="Grigoriev I.V."/>
            <person name="Debuchy R."/>
            <person name="Gladieux P."/>
            <person name="Hiltunen Thoren M."/>
            <person name="Johannesson H."/>
        </authorList>
    </citation>
    <scope>NUCLEOTIDE SEQUENCE</scope>
    <source>
        <strain evidence="6">CBS 232.78</strain>
    </source>
</reference>
<comment type="caution">
    <text evidence="6">The sequence shown here is derived from an EMBL/GenBank/DDBJ whole genome shotgun (WGS) entry which is preliminary data.</text>
</comment>
<dbReference type="CDD" id="cd22450">
    <property type="entry name" value="KH-I_ScSCP160_rpt5"/>
    <property type="match status" value="1"/>
</dbReference>
<gene>
    <name evidence="6" type="ORF">B0H63DRAFT_202447</name>
</gene>
<sequence>MADNTTTASAEPSAASQLLQQHHHVVPHPVIVEEIEDEELHKPSASATTSSEVEAKPTWVDPMSAKAAGKQKAQEAPVSRLDTQSHELFPELGGPKSKANTAAAPIWSAKSLANGKTNGSSPANGTPRASAPASGVTTPTGPALHSAPTLNIPGRNVETIFLEPQHVLPRNQLKRPLPDILKDLNRKSRANVNMTTTGNGRLKFEATGPQDIAQQALKDLVYQIGTKQSVKVPIPQSARAHIIGKGGSTIKSLQEKTGARIQLPKVDESQPPVDDDDDGMIDVIVEGNALSAATARDAILKIAGERASNVTTRLKDIPAELYPFIAGPKSALAHKLEEDNGVQVRIPPHPTFSSQVPKAPGPGERPVFVSANNDNPIQLAGERAAVQAARAEIERRVEELRQQLAMDQLSIQRGRHQFIIGERGIPLDQFYENTGCTILLPSDPDDDMVTVIGPQELVAAGVDKAMDLAMNMQCSNIDISRFYRQAPNGASVHARNVTRYLRQRKEIERLEKLYNVHFNTPFSDEGAQPWELYSRDGKNAIRAQSEIKGLVEGHPPARMSSVTVDPFFHSYIRSEVVPRVRQDYRVHLVMPEASDTSAPVLLVYEGESSPDAYQIPRAQPSQSDVTEMQKWLQDASNYILNLVNQQESISSTSIDVPQKFHDKLRKFIKREQGDRSANQIPVRVSNLGTTVTFRGPSSAVESLAEKCRAFVEQEKEDEKERGFTLEFEFPQKFANHLIGKGGSNIRELREKFDVDIQVNDGKVELKGPKAKAEACKTHILALGRQLQDEATHILKIDSKFHRELIGAQGSQINRLQTRYKVLIFFPRSAKSSKDDESVAEGSDAGKPRRQQAPDEVIVRGPKRGADEARDELLSLLQYLKDNSFSATVTVQQKQIPSLIGSGGAVLDELRQATGAKIDIPRDTNDGLVEILIKGTKTQVAAAKKLLEEKKAVYDDTVTKTIDVDRKYHKTLIGSGGSNLKDIVLKAGGSDDRRELARTIQFPKQDDADGVTIKVEGRSDVVDKIIAQIQELVLQRESQVTEIMEVPQEKHRSLIGRGGDIKRGLETQFKVSIDIPRQGSGQTGVKIIGQSADVEKAKAHIQSLVKEQEGETIQVPRAMHHAVSNNGQFFRKLKSDCHVSVDHAGQAIPKKPEAPAATRATGAALPLITDDEEATADVHSWNVVEHTSAEEGDIPWVLRGSPENIEKAKKALEAALEQAKRQTATGYLILPDPKTYRFVIGQGGSKVNTIRKQSGCKITVPRDQAKGEAIEVAGTKDGVEKAKVLILEAVREGVNSIKVAQRE</sequence>
<feature type="domain" description="K Homology" evidence="5">
    <location>
        <begin position="308"/>
        <end position="398"/>
    </location>
</feature>
<feature type="domain" description="K Homology" evidence="5">
    <location>
        <begin position="882"/>
        <end position="951"/>
    </location>
</feature>
<proteinExistence type="predicted"/>
<evidence type="ECO:0000256" key="4">
    <source>
        <dbReference type="SAM" id="MobiDB-lite"/>
    </source>
</evidence>
<evidence type="ECO:0000256" key="2">
    <source>
        <dbReference type="PROSITE-ProRule" id="PRU00117"/>
    </source>
</evidence>
<dbReference type="EMBL" id="JAULSW010000005">
    <property type="protein sequence ID" value="KAK3381389.1"/>
    <property type="molecule type" value="Genomic_DNA"/>
</dbReference>
<dbReference type="CDD" id="cd22408">
    <property type="entry name" value="KH-I_Vigilin_rpt4"/>
    <property type="match status" value="1"/>
</dbReference>
<evidence type="ECO:0000313" key="7">
    <source>
        <dbReference type="Proteomes" id="UP001285441"/>
    </source>
</evidence>
<dbReference type="Pfam" id="PF00013">
    <property type="entry name" value="KH_1"/>
    <property type="match status" value="7"/>
</dbReference>
<feature type="region of interest" description="Disordered" evidence="4">
    <location>
        <begin position="833"/>
        <end position="863"/>
    </location>
</feature>
<feature type="compositionally biased region" description="Low complexity" evidence="4">
    <location>
        <begin position="1"/>
        <end position="20"/>
    </location>
</feature>
<accession>A0AAE0NH85</accession>
<feature type="region of interest" description="Disordered" evidence="4">
    <location>
        <begin position="1"/>
        <end position="22"/>
    </location>
</feature>
<dbReference type="CDD" id="cd00105">
    <property type="entry name" value="KH-I"/>
    <property type="match status" value="1"/>
</dbReference>
<name>A0AAE0NH85_9PEZI</name>
<dbReference type="CDD" id="cd22407">
    <property type="entry name" value="KH-I_Vigilin_rpt3"/>
    <property type="match status" value="1"/>
</dbReference>
<dbReference type="SUPFAM" id="SSF54791">
    <property type="entry name" value="Eukaryotic type KH-domain (KH-domain type I)"/>
    <property type="match status" value="8"/>
</dbReference>
<dbReference type="PANTHER" id="PTHR10627:SF31">
    <property type="entry name" value="DODECA-SATELLITE-BINDING PROTEIN 1, ISOFORM A"/>
    <property type="match status" value="1"/>
</dbReference>
<feature type="domain" description="K Homology" evidence="5">
    <location>
        <begin position="226"/>
        <end position="304"/>
    </location>
</feature>
<dbReference type="Pfam" id="PF22952">
    <property type="entry name" value="KH_11"/>
    <property type="match status" value="1"/>
</dbReference>